<evidence type="ECO:0000256" key="2">
    <source>
        <dbReference type="ARBA" id="ARBA00007459"/>
    </source>
</evidence>
<feature type="compositionally biased region" description="Basic and acidic residues" evidence="5">
    <location>
        <begin position="640"/>
        <end position="653"/>
    </location>
</feature>
<protein>
    <submittedName>
        <fullName evidence="7">Putative pre-mRNA polyadenylation factor Fip1</fullName>
    </submittedName>
</protein>
<feature type="compositionally biased region" description="Basic and acidic residues" evidence="5">
    <location>
        <begin position="681"/>
        <end position="699"/>
    </location>
</feature>
<dbReference type="GO" id="GO:0006396">
    <property type="term" value="P:RNA processing"/>
    <property type="evidence" value="ECO:0000318"/>
    <property type="project" value="GO_Central"/>
</dbReference>
<comment type="similarity">
    <text evidence="2">Belongs to the FIP1 family.</text>
</comment>
<dbReference type="AlphaFoldDB" id="A0A251SZW7"/>
<feature type="compositionally biased region" description="Basic and acidic residues" evidence="5">
    <location>
        <begin position="1103"/>
        <end position="1115"/>
    </location>
</feature>
<dbReference type="Proteomes" id="UP000215914">
    <property type="component" value="Chromosome 12"/>
</dbReference>
<feature type="compositionally biased region" description="Basic and acidic residues" evidence="5">
    <location>
        <begin position="807"/>
        <end position="901"/>
    </location>
</feature>
<keyword evidence="8" id="KW-1185">Reference proteome</keyword>
<dbReference type="EMBL" id="CM007901">
    <property type="protein sequence ID" value="OTG03972.1"/>
    <property type="molecule type" value="Genomic_DNA"/>
</dbReference>
<keyword evidence="3" id="KW-0507">mRNA processing</keyword>
<gene>
    <name evidence="7" type="ORF">HannXRQ_Chr12g0357201</name>
</gene>
<feature type="compositionally biased region" description="Basic and acidic residues" evidence="5">
    <location>
        <begin position="731"/>
        <end position="769"/>
    </location>
</feature>
<feature type="compositionally biased region" description="Polar residues" evidence="5">
    <location>
        <begin position="627"/>
        <end position="639"/>
    </location>
</feature>
<feature type="compositionally biased region" description="Basic and acidic residues" evidence="5">
    <location>
        <begin position="783"/>
        <end position="798"/>
    </location>
</feature>
<keyword evidence="4" id="KW-0539">Nucleus</keyword>
<feature type="compositionally biased region" description="Basic and acidic residues" evidence="5">
    <location>
        <begin position="706"/>
        <end position="722"/>
    </location>
</feature>
<feature type="compositionally biased region" description="Polar residues" evidence="5">
    <location>
        <begin position="43"/>
        <end position="64"/>
    </location>
</feature>
<feature type="compositionally biased region" description="Polar residues" evidence="5">
    <location>
        <begin position="601"/>
        <end position="612"/>
    </location>
</feature>
<sequence length="1145" mass="129355">MEDDDEFGDLYTDVLQPLQTTSSAPPIDNTIPSDDEEILFGSKSVTNSKPNQSDHNLNFNLNLSNKDEAAQNPDPEPRVLGSSSGFMKLEHKGIQKDPIFDHKDNKDFDKGEIFKEENFGIEEGGEEEEEDGFMIPGLSASGAPVSNSIEPGWDDSDSEDDLQIVLNDDNDMGMMGMEGGGGGLDEDEDDLVIVTDNADAGHIVRQPMEEMKDWGEDVGQAGEGGGERNELVSGDGGAAGAGAQKMGFGGHGYHPFHSQFKYVRPGAAPIPGAGPAAVGGAPGQVRPPGGPLPFAGRGRGEWRPPGVNKNVPPNMQKNFHSGYGMQGWGSNGAGRGFGSGLDFTLPSHKTIFEVDIDGFEEKPWRLQGVDVSDFFNFGMNEESWKEYCKQLDQHRLEATMQSKIRVYESGRTEQEYDPDLPPELAAAAGHDFSSENRNIVKINVQSDLAKGPAPARMQLPTGKAIQVETGFGERLPSIDTRPPRIRDSDAIIEIVLQRSPSPDPESVQGDDVDVVEHLEDGFSKENKKEVVEIEDEDGSEVDRFDKPQAYYNGRKREVSGRRAPFVGSAHDVAVTRDRVPHFSETEVDDHLDSRNRPVKRTASNRSPRLTDNLNEESTESVDRKQSHSSSPLTLGSGENRSFDQTDAAVKDDVVTDGNTNDDNTFKDEKLKHKVKKQKLITRAEHSSVERGDDREDSIHSIHIRKPMYETRGRDEYPHRKWESNQGYRSHPKPENYDRKRSKESEGVWHEDMMKRSHKARENERSDKNEHRSRKALENGGWKGDYDRDMNPVLKRNDSLKSQTRHHTIPEAHRESSSRRKRERDHDDSLQREKVERHRERDEWKEREREKDKSWVGHTRLKEDSRSSNKDYPFKETGREPVSRREKFENETVSRHRGRDDAYLQGNKISNDERIPSRHERGYGGSSKDTHVVQDKKHKETLKKGKETDGTIHNSLSTSRRNREDNNSQKSERASSRGNIEQRANDQNPGIRKSSKKHKEKENASSDDDEQQESKKGRSKLERWTSHKEKDFTLDVKETDIKYKDNGPSTKLPEESVKPQENLEKPKPLAEEKAEDAKPPEDKHLDTVEKLKKRSERFKLPMPSEKEALAVKKIENEPLISAQPETQPESEVKSERPARKRRWTSG</sequence>
<dbReference type="PANTHER" id="PTHR36884:SF1">
    <property type="entry name" value="FIP1[V]-LIKE PROTEIN"/>
    <property type="match status" value="1"/>
</dbReference>
<dbReference type="InterPro" id="IPR044976">
    <property type="entry name" value="FIPS5/FIPS3-like"/>
</dbReference>
<evidence type="ECO:0000313" key="8">
    <source>
        <dbReference type="Proteomes" id="UP000215914"/>
    </source>
</evidence>
<dbReference type="GO" id="GO:0016607">
    <property type="term" value="C:nuclear speck"/>
    <property type="evidence" value="ECO:0000318"/>
    <property type="project" value="GO_Central"/>
</dbReference>
<feature type="compositionally biased region" description="Basic and acidic residues" evidence="5">
    <location>
        <begin position="519"/>
        <end position="531"/>
    </location>
</feature>
<feature type="region of interest" description="Disordered" evidence="5">
    <location>
        <begin position="42"/>
        <end position="83"/>
    </location>
</feature>
<evidence type="ECO:0000256" key="4">
    <source>
        <dbReference type="ARBA" id="ARBA00023242"/>
    </source>
</evidence>
<dbReference type="Pfam" id="PF05182">
    <property type="entry name" value="Fip1"/>
    <property type="match status" value="1"/>
</dbReference>
<organism evidence="7 8">
    <name type="scientific">Helianthus annuus</name>
    <name type="common">Common sunflower</name>
    <dbReference type="NCBI Taxonomy" id="4232"/>
    <lineage>
        <taxon>Eukaryota</taxon>
        <taxon>Viridiplantae</taxon>
        <taxon>Streptophyta</taxon>
        <taxon>Embryophyta</taxon>
        <taxon>Tracheophyta</taxon>
        <taxon>Spermatophyta</taxon>
        <taxon>Magnoliopsida</taxon>
        <taxon>eudicotyledons</taxon>
        <taxon>Gunneridae</taxon>
        <taxon>Pentapetalae</taxon>
        <taxon>asterids</taxon>
        <taxon>campanulids</taxon>
        <taxon>Asterales</taxon>
        <taxon>Asteraceae</taxon>
        <taxon>Asteroideae</taxon>
        <taxon>Heliantheae alliance</taxon>
        <taxon>Heliantheae</taxon>
        <taxon>Helianthus</taxon>
    </lineage>
</organism>
<feature type="compositionally biased region" description="Basic and acidic residues" evidence="5">
    <location>
        <begin position="909"/>
        <end position="949"/>
    </location>
</feature>
<name>A0A251SZW7_HELAN</name>
<accession>A0A251SZW7</accession>
<dbReference type="GO" id="GO:0003723">
    <property type="term" value="F:RNA binding"/>
    <property type="evidence" value="ECO:0000318"/>
    <property type="project" value="GO_Central"/>
</dbReference>
<evidence type="ECO:0000256" key="1">
    <source>
        <dbReference type="ARBA" id="ARBA00004123"/>
    </source>
</evidence>
<evidence type="ECO:0000313" key="7">
    <source>
        <dbReference type="EMBL" id="OTG03972.1"/>
    </source>
</evidence>
<dbReference type="InParanoid" id="A0A251SZW7"/>
<feature type="region of interest" description="Disordered" evidence="5">
    <location>
        <begin position="519"/>
        <end position="1145"/>
    </location>
</feature>
<dbReference type="OMA" id="TGHHDIS"/>
<feature type="compositionally biased region" description="Basic and acidic residues" evidence="5">
    <location>
        <begin position="960"/>
        <end position="974"/>
    </location>
</feature>
<dbReference type="PANTHER" id="PTHR36884">
    <property type="entry name" value="FIP1[III]-LIKE PROTEIN"/>
    <property type="match status" value="1"/>
</dbReference>
<feature type="compositionally biased region" description="Basic and acidic residues" evidence="5">
    <location>
        <begin position="1051"/>
        <end position="1089"/>
    </location>
</feature>
<feature type="compositionally biased region" description="Basic and acidic residues" evidence="5">
    <location>
        <begin position="1011"/>
        <end position="1044"/>
    </location>
</feature>
<reference evidence="8" key="1">
    <citation type="journal article" date="2017" name="Nature">
        <title>The sunflower genome provides insights into oil metabolism, flowering and Asterid evolution.</title>
        <authorList>
            <person name="Badouin H."/>
            <person name="Gouzy J."/>
            <person name="Grassa C.J."/>
            <person name="Murat F."/>
            <person name="Staton S.E."/>
            <person name="Cottret L."/>
            <person name="Lelandais-Briere C."/>
            <person name="Owens G.L."/>
            <person name="Carrere S."/>
            <person name="Mayjonade B."/>
            <person name="Legrand L."/>
            <person name="Gill N."/>
            <person name="Kane N.C."/>
            <person name="Bowers J.E."/>
            <person name="Hubner S."/>
            <person name="Bellec A."/>
            <person name="Berard A."/>
            <person name="Berges H."/>
            <person name="Blanchet N."/>
            <person name="Boniface M.C."/>
            <person name="Brunel D."/>
            <person name="Catrice O."/>
            <person name="Chaidir N."/>
            <person name="Claudel C."/>
            <person name="Donnadieu C."/>
            <person name="Faraut T."/>
            <person name="Fievet G."/>
            <person name="Helmstetter N."/>
            <person name="King M."/>
            <person name="Knapp S.J."/>
            <person name="Lai Z."/>
            <person name="Le Paslier M.C."/>
            <person name="Lippi Y."/>
            <person name="Lorenzon L."/>
            <person name="Mandel J.R."/>
            <person name="Marage G."/>
            <person name="Marchand G."/>
            <person name="Marquand E."/>
            <person name="Bret-Mestries E."/>
            <person name="Morien E."/>
            <person name="Nambeesan S."/>
            <person name="Nguyen T."/>
            <person name="Pegot-Espagnet P."/>
            <person name="Pouilly N."/>
            <person name="Raftis F."/>
            <person name="Sallet E."/>
            <person name="Schiex T."/>
            <person name="Thomas J."/>
            <person name="Vandecasteele C."/>
            <person name="Vares D."/>
            <person name="Vear F."/>
            <person name="Vautrin S."/>
            <person name="Crespi M."/>
            <person name="Mangin B."/>
            <person name="Burke J.M."/>
            <person name="Salse J."/>
            <person name="Munos S."/>
            <person name="Vincourt P."/>
            <person name="Rieseberg L.H."/>
            <person name="Langlade N.B."/>
        </authorList>
    </citation>
    <scope>NUCLEOTIDE SEQUENCE [LARGE SCALE GENOMIC DNA]</scope>
    <source>
        <strain evidence="8">cv. SF193</strain>
    </source>
</reference>
<feature type="domain" description="Pre-mRNA polyadenylation factor Fip1" evidence="6">
    <location>
        <begin position="353"/>
        <end position="395"/>
    </location>
</feature>
<dbReference type="FunCoup" id="A0A251SZW7">
    <property type="interactions" value="1566"/>
</dbReference>
<dbReference type="GO" id="GO:0006397">
    <property type="term" value="P:mRNA processing"/>
    <property type="evidence" value="ECO:0007669"/>
    <property type="project" value="UniProtKB-KW"/>
</dbReference>
<feature type="compositionally biased region" description="Basic and acidic residues" evidence="5">
    <location>
        <begin position="573"/>
        <end position="595"/>
    </location>
</feature>
<comment type="subcellular location">
    <subcellularLocation>
        <location evidence="1">Nucleus</location>
    </subcellularLocation>
</comment>
<proteinExistence type="inferred from homology"/>
<evidence type="ECO:0000256" key="3">
    <source>
        <dbReference type="ARBA" id="ARBA00022664"/>
    </source>
</evidence>
<dbReference type="InterPro" id="IPR007854">
    <property type="entry name" value="Fip1_dom"/>
</dbReference>
<dbReference type="STRING" id="4232.A0A251SZW7"/>
<evidence type="ECO:0000259" key="6">
    <source>
        <dbReference type="Pfam" id="PF05182"/>
    </source>
</evidence>
<evidence type="ECO:0000256" key="5">
    <source>
        <dbReference type="SAM" id="MobiDB-lite"/>
    </source>
</evidence>